<comment type="similarity">
    <text evidence="1">Belongs to the TMA16 family.</text>
</comment>
<accession>A0A1J9PCX7</accession>
<dbReference type="Proteomes" id="UP000182235">
    <property type="component" value="Unassembled WGS sequence"/>
</dbReference>
<dbReference type="PANTHER" id="PTHR13349">
    <property type="entry name" value="TRANSLATION MACHINERY-ASSOCIATED PROTEIN 16"/>
    <property type="match status" value="1"/>
</dbReference>
<keyword evidence="4" id="KW-1185">Reference proteome</keyword>
<dbReference type="Pfam" id="PF11176">
    <property type="entry name" value="Tma16"/>
    <property type="match status" value="1"/>
</dbReference>
<proteinExistence type="inferred from homology"/>
<dbReference type="Gene3D" id="1.20.1440.170">
    <property type="entry name" value="Translation machinery-associated protein 16-like"/>
    <property type="match status" value="1"/>
</dbReference>
<organism evidence="3 4">
    <name type="scientific">Emergomyces pasteurianus Ep9510</name>
    <dbReference type="NCBI Taxonomy" id="1447872"/>
    <lineage>
        <taxon>Eukaryota</taxon>
        <taxon>Fungi</taxon>
        <taxon>Dikarya</taxon>
        <taxon>Ascomycota</taxon>
        <taxon>Pezizomycotina</taxon>
        <taxon>Eurotiomycetes</taxon>
        <taxon>Eurotiomycetidae</taxon>
        <taxon>Onygenales</taxon>
        <taxon>Ajellomycetaceae</taxon>
        <taxon>Emergomyces</taxon>
    </lineage>
</organism>
<dbReference type="PANTHER" id="PTHR13349:SF2">
    <property type="entry name" value="TRANSLATION MACHINERY-ASSOCIATED PROTEIN 16"/>
    <property type="match status" value="1"/>
</dbReference>
<feature type="compositionally biased region" description="Basic and acidic residues" evidence="2">
    <location>
        <begin position="18"/>
        <end position="29"/>
    </location>
</feature>
<evidence type="ECO:0000256" key="1">
    <source>
        <dbReference type="ARBA" id="ARBA00034127"/>
    </source>
</evidence>
<name>A0A1J9PCX7_9EURO</name>
<feature type="region of interest" description="Disordered" evidence="2">
    <location>
        <begin position="1"/>
        <end position="35"/>
    </location>
</feature>
<dbReference type="GO" id="GO:0005634">
    <property type="term" value="C:nucleus"/>
    <property type="evidence" value="ECO:0007669"/>
    <property type="project" value="TreeGrafter"/>
</dbReference>
<dbReference type="VEuPathDB" id="FungiDB:AJ78_05225"/>
<evidence type="ECO:0000256" key="2">
    <source>
        <dbReference type="SAM" id="MobiDB-lite"/>
    </source>
</evidence>
<evidence type="ECO:0008006" key="5">
    <source>
        <dbReference type="Google" id="ProtNLM"/>
    </source>
</evidence>
<dbReference type="InterPro" id="IPR038356">
    <property type="entry name" value="Tma16_sf"/>
</dbReference>
<dbReference type="EMBL" id="LGRN01000220">
    <property type="protein sequence ID" value="OJD14424.1"/>
    <property type="molecule type" value="Genomic_DNA"/>
</dbReference>
<dbReference type="AlphaFoldDB" id="A0A1J9PCX7"/>
<evidence type="ECO:0000313" key="4">
    <source>
        <dbReference type="Proteomes" id="UP000182235"/>
    </source>
</evidence>
<evidence type="ECO:0000313" key="3">
    <source>
        <dbReference type="EMBL" id="OJD14424.1"/>
    </source>
</evidence>
<dbReference type="STRING" id="1447872.A0A1J9PCX7"/>
<comment type="caution">
    <text evidence="3">The sequence shown here is derived from an EMBL/GenBank/DDBJ whole genome shotgun (WGS) entry which is preliminary data.</text>
</comment>
<dbReference type="OrthoDB" id="270284at2759"/>
<sequence>MPKNLHKVQKQISKKRGKLDSLHENSRDAKRLRRAGGREHKLALAATVTMRGRLSFVDRVHFFQENIPETPAPLSDGDIVQLITSRFIARNQPELDQLQQERRPGRPPVKREDVLRDKIQAENKEFESGFWLPDMGDVENVKKLAEWNGEWSSMSTLGFVRIAKDGGRQKSIFPPKGLS</sequence>
<reference evidence="3 4" key="1">
    <citation type="submission" date="2015-07" db="EMBL/GenBank/DDBJ databases">
        <title>Emmonsia species relationships and genome sequence.</title>
        <authorList>
            <consortium name="The Broad Institute Genomics Platform"/>
            <person name="Cuomo C.A."/>
            <person name="Munoz J.F."/>
            <person name="Imamovic A."/>
            <person name="Priest M.E."/>
            <person name="Young S."/>
            <person name="Clay O.K."/>
            <person name="McEwen J.G."/>
        </authorList>
    </citation>
    <scope>NUCLEOTIDE SEQUENCE [LARGE SCALE GENOMIC DNA]</scope>
    <source>
        <strain evidence="3 4">UAMH 9510</strain>
    </source>
</reference>
<feature type="compositionally biased region" description="Basic residues" evidence="2">
    <location>
        <begin position="1"/>
        <end position="17"/>
    </location>
</feature>
<dbReference type="InterPro" id="IPR021346">
    <property type="entry name" value="Tma16"/>
</dbReference>
<protein>
    <recommendedName>
        <fullName evidence="5">Translation machinery-associated protein 16</fullName>
    </recommendedName>
</protein>
<gene>
    <name evidence="3" type="ORF">AJ78_05225</name>
</gene>